<organism evidence="3 4">
    <name type="scientific">Fusarium redolens</name>
    <dbReference type="NCBI Taxonomy" id="48865"/>
    <lineage>
        <taxon>Eukaryota</taxon>
        <taxon>Fungi</taxon>
        <taxon>Dikarya</taxon>
        <taxon>Ascomycota</taxon>
        <taxon>Pezizomycotina</taxon>
        <taxon>Sordariomycetes</taxon>
        <taxon>Hypocreomycetidae</taxon>
        <taxon>Hypocreales</taxon>
        <taxon>Nectriaceae</taxon>
        <taxon>Fusarium</taxon>
        <taxon>Fusarium redolens species complex</taxon>
    </lineage>
</organism>
<accession>A0A9P9KSG1</accession>
<dbReference type="GeneID" id="70231195"/>
<feature type="signal peptide" evidence="2">
    <location>
        <begin position="1"/>
        <end position="23"/>
    </location>
</feature>
<evidence type="ECO:0000256" key="2">
    <source>
        <dbReference type="SAM" id="SignalP"/>
    </source>
</evidence>
<dbReference type="Proteomes" id="UP000720189">
    <property type="component" value="Unassembled WGS sequence"/>
</dbReference>
<gene>
    <name evidence="3" type="ORF">BKA55DRAFT_733958</name>
</gene>
<evidence type="ECO:0000313" key="3">
    <source>
        <dbReference type="EMBL" id="KAH7267750.1"/>
    </source>
</evidence>
<comment type="caution">
    <text evidence="3">The sequence shown here is derived from an EMBL/GenBank/DDBJ whole genome shotgun (WGS) entry which is preliminary data.</text>
</comment>
<dbReference type="AlphaFoldDB" id="A0A9P9KSG1"/>
<keyword evidence="2" id="KW-0732">Signal</keyword>
<dbReference type="RefSeq" id="XP_046055569.1">
    <property type="nucleotide sequence ID" value="XM_046201241.1"/>
</dbReference>
<reference evidence="3" key="1">
    <citation type="journal article" date="2021" name="Nat. Commun.">
        <title>Genetic determinants of endophytism in the Arabidopsis root mycobiome.</title>
        <authorList>
            <person name="Mesny F."/>
            <person name="Miyauchi S."/>
            <person name="Thiergart T."/>
            <person name="Pickel B."/>
            <person name="Atanasova L."/>
            <person name="Karlsson M."/>
            <person name="Huettel B."/>
            <person name="Barry K.W."/>
            <person name="Haridas S."/>
            <person name="Chen C."/>
            <person name="Bauer D."/>
            <person name="Andreopoulos W."/>
            <person name="Pangilinan J."/>
            <person name="LaButti K."/>
            <person name="Riley R."/>
            <person name="Lipzen A."/>
            <person name="Clum A."/>
            <person name="Drula E."/>
            <person name="Henrissat B."/>
            <person name="Kohler A."/>
            <person name="Grigoriev I.V."/>
            <person name="Martin F.M."/>
            <person name="Hacquard S."/>
        </authorList>
    </citation>
    <scope>NUCLEOTIDE SEQUENCE</scope>
    <source>
        <strain evidence="3">MPI-CAGE-AT-0023</strain>
    </source>
</reference>
<feature type="chain" id="PRO_5040200669" evidence="2">
    <location>
        <begin position="24"/>
        <end position="231"/>
    </location>
</feature>
<sequence>MLANPFWRSFAAMLLWLLGLVATEELSTTVLWDPENSTSRSVDEKTMVECGGHIKQCGIMEDIKIVRSPVSTVYVTQNVTTTTEKVLPTQTVVIKSVKVVTVNNQTQGHCRETMTVPDLKPAIITVNVTVEHVREIVPVTKVVSIETSIVTATSIEQCFINNPEPSFHPLVSSSQDPPPVALSSQEPPVPLASEAIKTGDGLVEDIRLERIYEQVGEDVSPEEPGFIFQGD</sequence>
<dbReference type="OrthoDB" id="5093918at2759"/>
<keyword evidence="4" id="KW-1185">Reference proteome</keyword>
<name>A0A9P9KSG1_FUSRE</name>
<protein>
    <submittedName>
        <fullName evidence="3">Uncharacterized protein</fullName>
    </submittedName>
</protein>
<feature type="region of interest" description="Disordered" evidence="1">
    <location>
        <begin position="168"/>
        <end position="189"/>
    </location>
</feature>
<dbReference type="EMBL" id="JAGMUX010000002">
    <property type="protein sequence ID" value="KAH7267750.1"/>
    <property type="molecule type" value="Genomic_DNA"/>
</dbReference>
<evidence type="ECO:0000313" key="4">
    <source>
        <dbReference type="Proteomes" id="UP000720189"/>
    </source>
</evidence>
<evidence type="ECO:0000256" key="1">
    <source>
        <dbReference type="SAM" id="MobiDB-lite"/>
    </source>
</evidence>
<proteinExistence type="predicted"/>